<dbReference type="GO" id="GO:0004424">
    <property type="term" value="F:imidazoleglycerol-phosphate dehydratase activity"/>
    <property type="evidence" value="ECO:0007669"/>
    <property type="project" value="InterPro"/>
</dbReference>
<dbReference type="UniPathway" id="UPA00031">
    <property type="reaction ID" value="UER00011"/>
</dbReference>
<evidence type="ECO:0000256" key="4">
    <source>
        <dbReference type="ARBA" id="ARBA00023239"/>
    </source>
</evidence>
<evidence type="ECO:0008006" key="6">
    <source>
        <dbReference type="Google" id="ProtNLM"/>
    </source>
</evidence>
<gene>
    <name evidence="5" type="ORF">S01H1_73514</name>
</gene>
<sequence>MKKRKAEIRRKTKETDISGKLVIDGKGDTDIKTGIGFLDHMLELFAFHGLFDLELKATGDLNVDMHHTNEDIGISLGKAFKDALGNCKGIKRLDSAEVPMDKVRAKVVVDISNRYAFEKRFPAGAYAITEKEDGYTFEDGMDFLDSFAKKLNVNLHIELT</sequence>
<dbReference type="AlphaFoldDB" id="X0WGE4"/>
<protein>
    <recommendedName>
        <fullName evidence="6">Imidazoleglycerol-phosphate dehydratase</fullName>
    </recommendedName>
</protein>
<dbReference type="PANTHER" id="PTHR23133">
    <property type="entry name" value="IMIDAZOLEGLYCEROL-PHOSPHATE DEHYDRATASE HIS7"/>
    <property type="match status" value="1"/>
</dbReference>
<feature type="non-terminal residue" evidence="5">
    <location>
        <position position="160"/>
    </location>
</feature>
<keyword evidence="2" id="KW-0028">Amino-acid biosynthesis</keyword>
<keyword evidence="4" id="KW-0456">Lyase</keyword>
<accession>X0WGE4</accession>
<reference evidence="5" key="1">
    <citation type="journal article" date="2014" name="Front. Microbiol.">
        <title>High frequency of phylogenetically diverse reductive dehalogenase-homologous genes in deep subseafloor sedimentary metagenomes.</title>
        <authorList>
            <person name="Kawai M."/>
            <person name="Futagami T."/>
            <person name="Toyoda A."/>
            <person name="Takaki Y."/>
            <person name="Nishi S."/>
            <person name="Hori S."/>
            <person name="Arai W."/>
            <person name="Tsubouchi T."/>
            <person name="Morono Y."/>
            <person name="Uchiyama I."/>
            <person name="Ito T."/>
            <person name="Fujiyama A."/>
            <person name="Inagaki F."/>
            <person name="Takami H."/>
        </authorList>
    </citation>
    <scope>NUCLEOTIDE SEQUENCE</scope>
    <source>
        <strain evidence="5">Expedition CK06-06</strain>
    </source>
</reference>
<organism evidence="5">
    <name type="scientific">marine sediment metagenome</name>
    <dbReference type="NCBI Taxonomy" id="412755"/>
    <lineage>
        <taxon>unclassified sequences</taxon>
        <taxon>metagenomes</taxon>
        <taxon>ecological metagenomes</taxon>
    </lineage>
</organism>
<comment type="caution">
    <text evidence="5">The sequence shown here is derived from an EMBL/GenBank/DDBJ whole genome shotgun (WGS) entry which is preliminary data.</text>
</comment>
<comment type="pathway">
    <text evidence="1">Amino-acid biosynthesis; L-histidine biosynthesis; L-histidine from 5-phospho-alpha-D-ribose 1-diphosphate: step 6/9.</text>
</comment>
<dbReference type="InterPro" id="IPR020565">
    <property type="entry name" value="ImidazoleglycerP_deHydtase_CS"/>
</dbReference>
<evidence type="ECO:0000256" key="1">
    <source>
        <dbReference type="ARBA" id="ARBA00005047"/>
    </source>
</evidence>
<dbReference type="InterPro" id="IPR000807">
    <property type="entry name" value="ImidazoleglycerolP_deHydtase"/>
</dbReference>
<dbReference type="PROSITE" id="PS00954">
    <property type="entry name" value="IGP_DEHYDRATASE_1"/>
    <property type="match status" value="1"/>
</dbReference>
<dbReference type="Pfam" id="PF00475">
    <property type="entry name" value="IGPD"/>
    <property type="match status" value="1"/>
</dbReference>
<dbReference type="FunFam" id="3.30.230.40:FF:000003">
    <property type="entry name" value="Imidazoleglycerol-phosphate dehydratase HisB"/>
    <property type="match status" value="1"/>
</dbReference>
<evidence type="ECO:0000256" key="3">
    <source>
        <dbReference type="ARBA" id="ARBA00023102"/>
    </source>
</evidence>
<dbReference type="PANTHER" id="PTHR23133:SF2">
    <property type="entry name" value="IMIDAZOLEGLYCEROL-PHOSPHATE DEHYDRATASE"/>
    <property type="match status" value="1"/>
</dbReference>
<dbReference type="InterPro" id="IPR038494">
    <property type="entry name" value="IGPD_sf"/>
</dbReference>
<dbReference type="GO" id="GO:0000105">
    <property type="term" value="P:L-histidine biosynthetic process"/>
    <property type="evidence" value="ECO:0007669"/>
    <property type="project" value="UniProtKB-UniPathway"/>
</dbReference>
<evidence type="ECO:0000313" key="5">
    <source>
        <dbReference type="EMBL" id="GAG29760.1"/>
    </source>
</evidence>
<evidence type="ECO:0000256" key="2">
    <source>
        <dbReference type="ARBA" id="ARBA00022605"/>
    </source>
</evidence>
<proteinExistence type="predicted"/>
<dbReference type="InterPro" id="IPR020568">
    <property type="entry name" value="Ribosomal_Su5_D2-typ_SF"/>
</dbReference>
<dbReference type="Gene3D" id="3.30.230.40">
    <property type="entry name" value="Imidazole glycerol phosphate dehydratase, domain 1"/>
    <property type="match status" value="2"/>
</dbReference>
<dbReference type="SUPFAM" id="SSF54211">
    <property type="entry name" value="Ribosomal protein S5 domain 2-like"/>
    <property type="match status" value="2"/>
</dbReference>
<name>X0WGE4_9ZZZZ</name>
<dbReference type="EMBL" id="BARS01049126">
    <property type="protein sequence ID" value="GAG29760.1"/>
    <property type="molecule type" value="Genomic_DNA"/>
</dbReference>
<keyword evidence="3" id="KW-0368">Histidine biosynthesis</keyword>